<organism evidence="3 4">
    <name type="scientific">Toxocara canis</name>
    <name type="common">Canine roundworm</name>
    <dbReference type="NCBI Taxonomy" id="6265"/>
    <lineage>
        <taxon>Eukaryota</taxon>
        <taxon>Metazoa</taxon>
        <taxon>Ecdysozoa</taxon>
        <taxon>Nematoda</taxon>
        <taxon>Chromadorea</taxon>
        <taxon>Rhabditida</taxon>
        <taxon>Spirurina</taxon>
        <taxon>Ascaridomorpha</taxon>
        <taxon>Ascaridoidea</taxon>
        <taxon>Toxocaridae</taxon>
        <taxon>Toxocara</taxon>
    </lineage>
</organism>
<keyword evidence="3" id="KW-1185">Reference proteome</keyword>
<dbReference type="Proteomes" id="UP000050794">
    <property type="component" value="Unassembled WGS sequence"/>
</dbReference>
<proteinExistence type="predicted"/>
<evidence type="ECO:0000313" key="3">
    <source>
        <dbReference type="Proteomes" id="UP000050794"/>
    </source>
</evidence>
<name>A0A183U9J2_TOXCA</name>
<evidence type="ECO:0000313" key="4">
    <source>
        <dbReference type="WBParaSite" id="TCNE_0000516201-mRNA-1"/>
    </source>
</evidence>
<dbReference type="WBParaSite" id="TCNE_0000516201-mRNA-1">
    <property type="protein sequence ID" value="TCNE_0000516201-mRNA-1"/>
    <property type="gene ID" value="TCNE_0000516201"/>
</dbReference>
<reference evidence="2 3" key="2">
    <citation type="submission" date="2018-11" db="EMBL/GenBank/DDBJ databases">
        <authorList>
            <consortium name="Pathogen Informatics"/>
        </authorList>
    </citation>
    <scope>NUCLEOTIDE SEQUENCE [LARGE SCALE GENOMIC DNA]</scope>
</reference>
<feature type="compositionally biased region" description="Polar residues" evidence="1">
    <location>
        <begin position="47"/>
        <end position="61"/>
    </location>
</feature>
<feature type="region of interest" description="Disordered" evidence="1">
    <location>
        <begin position="40"/>
        <end position="67"/>
    </location>
</feature>
<evidence type="ECO:0000256" key="1">
    <source>
        <dbReference type="SAM" id="MobiDB-lite"/>
    </source>
</evidence>
<gene>
    <name evidence="2" type="ORF">TCNE_LOCUS5162</name>
</gene>
<dbReference type="AlphaFoldDB" id="A0A183U9J2"/>
<sequence>MSVAEGSFHERSAVVGAGVANGNAELSVEMVENVECEKACRDRSSRSEIGTQVSHGRTANKSYKEQV</sequence>
<dbReference type="EMBL" id="UYWY01011532">
    <property type="protein sequence ID" value="VDM34359.1"/>
    <property type="molecule type" value="Genomic_DNA"/>
</dbReference>
<protein>
    <submittedName>
        <fullName evidence="2 4">Uncharacterized protein</fullName>
    </submittedName>
</protein>
<accession>A0A183U9J2</accession>
<reference evidence="4" key="1">
    <citation type="submission" date="2016-06" db="UniProtKB">
        <authorList>
            <consortium name="WormBaseParasite"/>
        </authorList>
    </citation>
    <scope>IDENTIFICATION</scope>
</reference>
<evidence type="ECO:0000313" key="2">
    <source>
        <dbReference type="EMBL" id="VDM34359.1"/>
    </source>
</evidence>